<dbReference type="SMART" id="SM00484">
    <property type="entry name" value="XPGI"/>
    <property type="match status" value="1"/>
</dbReference>
<dbReference type="PANTHER" id="PTHR11081">
    <property type="entry name" value="FLAP ENDONUCLEASE FAMILY MEMBER"/>
    <property type="match status" value="1"/>
</dbReference>
<feature type="domain" description="XPG-I" evidence="14">
    <location>
        <begin position="127"/>
        <end position="197"/>
    </location>
</feature>
<evidence type="ECO:0000256" key="8">
    <source>
        <dbReference type="ARBA" id="ARBA00022842"/>
    </source>
</evidence>
<dbReference type="GO" id="GO:0003677">
    <property type="term" value="F:DNA binding"/>
    <property type="evidence" value="ECO:0007669"/>
    <property type="project" value="InterPro"/>
</dbReference>
<dbReference type="GO" id="GO:0046872">
    <property type="term" value="F:metal ion binding"/>
    <property type="evidence" value="ECO:0007669"/>
    <property type="project" value="UniProtKB-KW"/>
</dbReference>
<feature type="compositionally biased region" description="Basic residues" evidence="13">
    <location>
        <begin position="555"/>
        <end position="572"/>
    </location>
</feature>
<dbReference type="InterPro" id="IPR029060">
    <property type="entry name" value="PIN-like_dom_sf"/>
</dbReference>
<accession>A0A5N6MVZ6</accession>
<evidence type="ECO:0000256" key="6">
    <source>
        <dbReference type="ARBA" id="ARBA00022763"/>
    </source>
</evidence>
<dbReference type="SMART" id="SM00279">
    <property type="entry name" value="HhH2"/>
    <property type="match status" value="1"/>
</dbReference>
<evidence type="ECO:0000256" key="11">
    <source>
        <dbReference type="ARBA" id="ARBA00038112"/>
    </source>
</evidence>
<dbReference type="FunFam" id="1.10.150.20:FF:000030">
    <property type="entry name" value="Flap endonuclease GEN-like 1"/>
    <property type="match status" value="1"/>
</dbReference>
<keyword evidence="10" id="KW-0539">Nucleus</keyword>
<keyword evidence="3" id="KW-0540">Nuclease</keyword>
<evidence type="ECO:0000256" key="5">
    <source>
        <dbReference type="ARBA" id="ARBA00022759"/>
    </source>
</evidence>
<name>A0A5N6MVZ6_9ASTR</name>
<dbReference type="CDD" id="cd09869">
    <property type="entry name" value="PIN_GEN1"/>
    <property type="match status" value="1"/>
</dbReference>
<dbReference type="Gene3D" id="1.10.150.20">
    <property type="entry name" value="5' to 3' exonuclease, C-terminal subdomain"/>
    <property type="match status" value="1"/>
</dbReference>
<dbReference type="InterPro" id="IPR006086">
    <property type="entry name" value="XPG-I_dom"/>
</dbReference>
<dbReference type="GO" id="GO:0009650">
    <property type="term" value="P:UV protection"/>
    <property type="evidence" value="ECO:0007669"/>
    <property type="project" value="UniProtKB-ARBA"/>
</dbReference>
<keyword evidence="4" id="KW-0479">Metal-binding</keyword>
<dbReference type="FunFam" id="3.40.50.1010:FF:000032">
    <property type="entry name" value="Flap endonuclease GEN-like 1"/>
    <property type="match status" value="1"/>
</dbReference>
<dbReference type="GO" id="GO:0009555">
    <property type="term" value="P:pollen development"/>
    <property type="evidence" value="ECO:0007669"/>
    <property type="project" value="TreeGrafter"/>
</dbReference>
<organism evidence="16 17">
    <name type="scientific">Mikania micrantha</name>
    <name type="common">bitter vine</name>
    <dbReference type="NCBI Taxonomy" id="192012"/>
    <lineage>
        <taxon>Eukaryota</taxon>
        <taxon>Viridiplantae</taxon>
        <taxon>Streptophyta</taxon>
        <taxon>Embryophyta</taxon>
        <taxon>Tracheophyta</taxon>
        <taxon>Spermatophyta</taxon>
        <taxon>Magnoliopsida</taxon>
        <taxon>eudicotyledons</taxon>
        <taxon>Gunneridae</taxon>
        <taxon>Pentapetalae</taxon>
        <taxon>asterids</taxon>
        <taxon>campanulids</taxon>
        <taxon>Asterales</taxon>
        <taxon>Asteraceae</taxon>
        <taxon>Asteroideae</taxon>
        <taxon>Heliantheae alliance</taxon>
        <taxon>Eupatorieae</taxon>
        <taxon>Mikania</taxon>
    </lineage>
</organism>
<dbReference type="Gene3D" id="3.40.50.1010">
    <property type="entry name" value="5'-nuclease"/>
    <property type="match status" value="1"/>
</dbReference>
<sequence>MGVGGNFWDMLKPCARTEGFDFLRNKRVAIDLSYWIVQHERAIKVHTRNPHLRLTFFRTINLFSKFGAFPVFVVDGTPSPLKSQARIMRFLQSSGVDPANFSVSDGTSVERNKRFLKCVQECVELLELFGMPVMKASGEAEGLCAQLNKEGRVDACITSDSDAFLFGAKCIIKRLEPNSQEPFECYQMSDIEACLGLKRNHLIAIALLVGNDYDLKGVHGIGLETALSFVKSFDGDEVLDRLCQVGGGNTLTGDSAETILKTRCPHCSLCGHPGSKRSHIKDSCEQCSSSTHEGCMQKPIGYKCDCSSCDQDKKAKEQKKNKAWKMRVCQKIATEPNFPNNEIIQIYLNNHHINCTDVESIISWKNPDTSMLIDYVSFKLNWEPSFIRQKLFPFLSTILLRNMAKNKESDLLYGQYEFDCILRTKIRFGHPFYLVGWRKSAQTVNNYIYTTPSKEAEVEEDCDESFDVTNICVDDGCLMTDENMDLVIAAYPEKVDLFMQQMELKSKKNDGKVKSAATPEAEAEDEDSSASASRSVQLKITQFYPSSKQGEKTEKRNRKFSKSARRRLLLDY</sequence>
<evidence type="ECO:0000256" key="12">
    <source>
        <dbReference type="ARBA" id="ARBA00073453"/>
    </source>
</evidence>
<dbReference type="SUPFAM" id="SSF88723">
    <property type="entry name" value="PIN domain-like"/>
    <property type="match status" value="1"/>
</dbReference>
<feature type="domain" description="XPG N-terminal" evidence="15">
    <location>
        <begin position="1"/>
        <end position="96"/>
    </location>
</feature>
<evidence type="ECO:0000313" key="16">
    <source>
        <dbReference type="EMBL" id="KAD4178074.1"/>
    </source>
</evidence>
<dbReference type="AlphaFoldDB" id="A0A5N6MVZ6"/>
<reference evidence="16 17" key="1">
    <citation type="submission" date="2019-05" db="EMBL/GenBank/DDBJ databases">
        <title>Mikania micrantha, genome provides insights into the molecular mechanism of rapid growth.</title>
        <authorList>
            <person name="Liu B."/>
        </authorList>
    </citation>
    <scope>NUCLEOTIDE SEQUENCE [LARGE SCALE GENOMIC DNA]</scope>
    <source>
        <strain evidence="16">NLD-2019</strain>
        <tissue evidence="16">Leaf</tissue>
    </source>
</reference>
<dbReference type="OrthoDB" id="2959108at2759"/>
<comment type="cofactor">
    <cofactor evidence="1">
        <name>Mg(2+)</name>
        <dbReference type="ChEBI" id="CHEBI:18420"/>
    </cofactor>
</comment>
<keyword evidence="8" id="KW-0460">Magnesium</keyword>
<evidence type="ECO:0000259" key="14">
    <source>
        <dbReference type="SMART" id="SM00484"/>
    </source>
</evidence>
<evidence type="ECO:0000256" key="2">
    <source>
        <dbReference type="ARBA" id="ARBA00004123"/>
    </source>
</evidence>
<evidence type="ECO:0000256" key="3">
    <source>
        <dbReference type="ARBA" id="ARBA00022722"/>
    </source>
</evidence>
<dbReference type="SMART" id="SM00485">
    <property type="entry name" value="XPGN"/>
    <property type="match status" value="1"/>
</dbReference>
<evidence type="ECO:0000256" key="4">
    <source>
        <dbReference type="ARBA" id="ARBA00022723"/>
    </source>
</evidence>
<dbReference type="InterPro" id="IPR036279">
    <property type="entry name" value="5-3_exonuclease_C_sf"/>
</dbReference>
<dbReference type="GO" id="GO:0017108">
    <property type="term" value="F:5'-flap endonuclease activity"/>
    <property type="evidence" value="ECO:0007669"/>
    <property type="project" value="TreeGrafter"/>
</dbReference>
<dbReference type="EMBL" id="SZYD01000014">
    <property type="protein sequence ID" value="KAD4178074.1"/>
    <property type="molecule type" value="Genomic_DNA"/>
</dbReference>
<dbReference type="InterPro" id="IPR006085">
    <property type="entry name" value="XPG_DNA_repair_N"/>
</dbReference>
<comment type="caution">
    <text evidence="16">The sequence shown here is derived from an EMBL/GenBank/DDBJ whole genome shotgun (WGS) entry which is preliminary data.</text>
</comment>
<dbReference type="SUPFAM" id="SSF47807">
    <property type="entry name" value="5' to 3' exonuclease, C-terminal subdomain"/>
    <property type="match status" value="1"/>
</dbReference>
<evidence type="ECO:0000256" key="1">
    <source>
        <dbReference type="ARBA" id="ARBA00001946"/>
    </source>
</evidence>
<dbReference type="GO" id="GO:0005634">
    <property type="term" value="C:nucleus"/>
    <property type="evidence" value="ECO:0007669"/>
    <property type="project" value="UniProtKB-SubCell"/>
</dbReference>
<gene>
    <name evidence="16" type="ORF">E3N88_26665</name>
</gene>
<proteinExistence type="inferred from homology"/>
<keyword evidence="6" id="KW-0227">DNA damage</keyword>
<dbReference type="GO" id="GO:0006281">
    <property type="term" value="P:DNA repair"/>
    <property type="evidence" value="ECO:0007669"/>
    <property type="project" value="UniProtKB-KW"/>
</dbReference>
<keyword evidence="5" id="KW-0255">Endonuclease</keyword>
<dbReference type="Pfam" id="PF00752">
    <property type="entry name" value="XPG_N"/>
    <property type="match status" value="1"/>
</dbReference>
<keyword evidence="7" id="KW-0378">Hydrolase</keyword>
<dbReference type="PRINTS" id="PR00853">
    <property type="entry name" value="XPGRADSUPER"/>
</dbReference>
<feature type="region of interest" description="Disordered" evidence="13">
    <location>
        <begin position="509"/>
        <end position="572"/>
    </location>
</feature>
<evidence type="ECO:0000256" key="7">
    <source>
        <dbReference type="ARBA" id="ARBA00022801"/>
    </source>
</evidence>
<comment type="subcellular location">
    <subcellularLocation>
        <location evidence="2">Nucleus</location>
    </subcellularLocation>
</comment>
<dbReference type="Proteomes" id="UP000326396">
    <property type="component" value="Linkage Group LG4"/>
</dbReference>
<dbReference type="Pfam" id="PF00867">
    <property type="entry name" value="XPG_I"/>
    <property type="match status" value="1"/>
</dbReference>
<evidence type="ECO:0000256" key="13">
    <source>
        <dbReference type="SAM" id="MobiDB-lite"/>
    </source>
</evidence>
<dbReference type="InterPro" id="IPR008918">
    <property type="entry name" value="HhH2"/>
</dbReference>
<protein>
    <recommendedName>
        <fullName evidence="12">Flap endonuclease GEN-like 1</fullName>
    </recommendedName>
</protein>
<dbReference type="InterPro" id="IPR006084">
    <property type="entry name" value="XPG/Rad2"/>
</dbReference>
<dbReference type="PANTHER" id="PTHR11081:SF59">
    <property type="entry name" value="FI23547P1"/>
    <property type="match status" value="1"/>
</dbReference>
<comment type="similarity">
    <text evidence="11">Belongs to the XPG/RAD2 endonuclease family. GEN subfamily.</text>
</comment>
<evidence type="ECO:0000313" key="17">
    <source>
        <dbReference type="Proteomes" id="UP000326396"/>
    </source>
</evidence>
<evidence type="ECO:0000256" key="9">
    <source>
        <dbReference type="ARBA" id="ARBA00023204"/>
    </source>
</evidence>
<evidence type="ECO:0000256" key="10">
    <source>
        <dbReference type="ARBA" id="ARBA00023242"/>
    </source>
</evidence>
<keyword evidence="9" id="KW-0234">DNA repair</keyword>
<keyword evidence="17" id="KW-1185">Reference proteome</keyword>
<evidence type="ECO:0000259" key="15">
    <source>
        <dbReference type="SMART" id="SM00485"/>
    </source>
</evidence>
<feature type="compositionally biased region" description="Polar residues" evidence="13">
    <location>
        <begin position="536"/>
        <end position="548"/>
    </location>
</feature>